<feature type="domain" description="BTB" evidence="2">
    <location>
        <begin position="25"/>
        <end position="99"/>
    </location>
</feature>
<feature type="compositionally biased region" description="Low complexity" evidence="1">
    <location>
        <begin position="244"/>
        <end position="254"/>
    </location>
</feature>
<dbReference type="InterPro" id="IPR000210">
    <property type="entry name" value="BTB/POZ_dom"/>
</dbReference>
<accession>A0A8H7Y8P3</accession>
<dbReference type="PROSITE" id="PS50097">
    <property type="entry name" value="BTB"/>
    <property type="match status" value="1"/>
</dbReference>
<dbReference type="Gene3D" id="3.30.710.10">
    <property type="entry name" value="Potassium Channel Kv1.1, Chain A"/>
    <property type="match status" value="1"/>
</dbReference>
<dbReference type="EMBL" id="JAFIQS010000002">
    <property type="protein sequence ID" value="KAG5173160.1"/>
    <property type="molecule type" value="Genomic_DNA"/>
</dbReference>
<feature type="compositionally biased region" description="Basic and acidic residues" evidence="1">
    <location>
        <begin position="330"/>
        <end position="341"/>
    </location>
</feature>
<comment type="caution">
    <text evidence="3">The sequence shown here is derived from an EMBL/GenBank/DDBJ whole genome shotgun (WGS) entry which is preliminary data.</text>
</comment>
<feature type="compositionally biased region" description="Low complexity" evidence="1">
    <location>
        <begin position="378"/>
        <end position="427"/>
    </location>
</feature>
<evidence type="ECO:0000256" key="1">
    <source>
        <dbReference type="SAM" id="MobiDB-lite"/>
    </source>
</evidence>
<feature type="compositionally biased region" description="Polar residues" evidence="1">
    <location>
        <begin position="310"/>
        <end position="322"/>
    </location>
</feature>
<protein>
    <recommendedName>
        <fullName evidence="2">BTB domain-containing protein</fullName>
    </recommendedName>
</protein>
<dbReference type="InterPro" id="IPR011333">
    <property type="entry name" value="SKP1/BTB/POZ_sf"/>
</dbReference>
<name>A0A8H7Y8P3_PSICU</name>
<evidence type="ECO:0000313" key="3">
    <source>
        <dbReference type="EMBL" id="KAG5173160.1"/>
    </source>
</evidence>
<evidence type="ECO:0000259" key="2">
    <source>
        <dbReference type="PROSITE" id="PS50097"/>
    </source>
</evidence>
<feature type="compositionally biased region" description="Low complexity" evidence="1">
    <location>
        <begin position="345"/>
        <end position="366"/>
    </location>
</feature>
<gene>
    <name evidence="3" type="ORF">JR316_002670</name>
</gene>
<sequence>MADTTNGNGAILHVERHPQYYISGADLSILVEHIQFRVHRYFFERESKYFASKLAGPASPGQQPVGSSDSSAVVLEDLTASQFENFLWVFYNPRYSIYEAGADVWETILTLAERWSFPEVKSLSVRELEKKSLTDVKRIKLYHLNNVDRNILIPRYAALCEREEPLTLEEGLDLGMETTLMIAKGREEVRAARLPSGARSPLTPTVHGEDLRAVIRELFKIAPKAESGAEEPEAATPIITGALTTTKPKTVTAPAKPPVEKPKIQTQTKTKAGNKKAAKGPQTAVPPSSTPTTTTLTPPTKETKPLSLPSTQEVVDKTTGQTKAEEEEGENKGEDKAEKGEPVSAKDGTAVGADGGAVAVDAPAAGETDSALIDIVSPTPTTTTANNTTLPDDLFGSTTTTTNTSLPDPLSNPFSFSFGSPSSAFGNTGFEPNPKNVL</sequence>
<feature type="region of interest" description="Disordered" evidence="1">
    <location>
        <begin position="224"/>
        <end position="438"/>
    </location>
</feature>
<dbReference type="Pfam" id="PF00651">
    <property type="entry name" value="BTB"/>
    <property type="match status" value="1"/>
</dbReference>
<proteinExistence type="predicted"/>
<feature type="compositionally biased region" description="Low complexity" evidence="1">
    <location>
        <begin position="286"/>
        <end position="309"/>
    </location>
</feature>
<dbReference type="AlphaFoldDB" id="A0A8H7Y8P3"/>
<reference evidence="3" key="1">
    <citation type="submission" date="2021-02" db="EMBL/GenBank/DDBJ databases">
        <title>Psilocybe cubensis genome.</title>
        <authorList>
            <person name="Mckernan K.J."/>
            <person name="Crawford S."/>
            <person name="Trippe A."/>
            <person name="Kane L.T."/>
            <person name="Mclaughlin S."/>
        </authorList>
    </citation>
    <scope>NUCLEOTIDE SEQUENCE [LARGE SCALE GENOMIC DNA]</scope>
    <source>
        <strain evidence="3">MGC-MH-2018</strain>
    </source>
</reference>
<organism evidence="3">
    <name type="scientific">Psilocybe cubensis</name>
    <name type="common">Psychedelic mushroom</name>
    <name type="synonym">Stropharia cubensis</name>
    <dbReference type="NCBI Taxonomy" id="181762"/>
    <lineage>
        <taxon>Eukaryota</taxon>
        <taxon>Fungi</taxon>
        <taxon>Dikarya</taxon>
        <taxon>Basidiomycota</taxon>
        <taxon>Agaricomycotina</taxon>
        <taxon>Agaricomycetes</taxon>
        <taxon>Agaricomycetidae</taxon>
        <taxon>Agaricales</taxon>
        <taxon>Agaricineae</taxon>
        <taxon>Strophariaceae</taxon>
        <taxon>Psilocybe</taxon>
    </lineage>
</organism>
<dbReference type="SUPFAM" id="SSF54695">
    <property type="entry name" value="POZ domain"/>
    <property type="match status" value="1"/>
</dbReference>